<protein>
    <submittedName>
        <fullName evidence="1">TetR/AcrR family transcriptional regulator</fullName>
    </submittedName>
</protein>
<dbReference type="Proteomes" id="UP001597045">
    <property type="component" value="Unassembled WGS sequence"/>
</dbReference>
<gene>
    <name evidence="1" type="ORF">ACFQ1S_44995</name>
</gene>
<accession>A0ABW3MRZ0</accession>
<evidence type="ECO:0000313" key="2">
    <source>
        <dbReference type="Proteomes" id="UP001597045"/>
    </source>
</evidence>
<proteinExistence type="predicted"/>
<feature type="non-terminal residue" evidence="1">
    <location>
        <position position="36"/>
    </location>
</feature>
<organism evidence="1 2">
    <name type="scientific">Kibdelosporangium lantanae</name>
    <dbReference type="NCBI Taxonomy" id="1497396"/>
    <lineage>
        <taxon>Bacteria</taxon>
        <taxon>Bacillati</taxon>
        <taxon>Actinomycetota</taxon>
        <taxon>Actinomycetes</taxon>
        <taxon>Pseudonocardiales</taxon>
        <taxon>Pseudonocardiaceae</taxon>
        <taxon>Kibdelosporangium</taxon>
    </lineage>
</organism>
<comment type="caution">
    <text evidence="1">The sequence shown here is derived from an EMBL/GenBank/DDBJ whole genome shotgun (WGS) entry which is preliminary data.</text>
</comment>
<reference evidence="2" key="1">
    <citation type="journal article" date="2019" name="Int. J. Syst. Evol. Microbiol.">
        <title>The Global Catalogue of Microorganisms (GCM) 10K type strain sequencing project: providing services to taxonomists for standard genome sequencing and annotation.</title>
        <authorList>
            <consortium name="The Broad Institute Genomics Platform"/>
            <consortium name="The Broad Institute Genome Sequencing Center for Infectious Disease"/>
            <person name="Wu L."/>
            <person name="Ma J."/>
        </authorList>
    </citation>
    <scope>NUCLEOTIDE SEQUENCE [LARGE SCALE GENOMIC DNA]</scope>
    <source>
        <strain evidence="2">JCM 31486</strain>
    </source>
</reference>
<evidence type="ECO:0000313" key="1">
    <source>
        <dbReference type="EMBL" id="MFD1052234.1"/>
    </source>
</evidence>
<sequence length="36" mass="4041">MFGASSLAGFSLSEQDRHHGRYTLVNVVECARRCIE</sequence>
<name>A0ABW3MRZ0_9PSEU</name>
<dbReference type="EMBL" id="JBHTIS010004245">
    <property type="protein sequence ID" value="MFD1052234.1"/>
    <property type="molecule type" value="Genomic_DNA"/>
</dbReference>
<keyword evidence="2" id="KW-1185">Reference proteome</keyword>